<dbReference type="Proteomes" id="UP000237040">
    <property type="component" value="Unassembled WGS sequence"/>
</dbReference>
<evidence type="ECO:0000313" key="4">
    <source>
        <dbReference type="Proteomes" id="UP000237040"/>
    </source>
</evidence>
<dbReference type="RefSeq" id="WP_416084424.1">
    <property type="nucleotide sequence ID" value="NZ_JBNARP010000002.1"/>
</dbReference>
<dbReference type="EMBL" id="PNIL01000018">
    <property type="protein sequence ID" value="PMP68484.1"/>
    <property type="molecule type" value="Genomic_DNA"/>
</dbReference>
<name>A0A2J6WFJ6_9BACT</name>
<accession>A0A2J6WFJ6</accession>
<dbReference type="InterPro" id="IPR029044">
    <property type="entry name" value="Nucleotide-diphossugar_trans"/>
</dbReference>
<dbReference type="PANTHER" id="PTHR43630">
    <property type="entry name" value="POLY-BETA-1,6-N-ACETYL-D-GLUCOSAMINE SYNTHASE"/>
    <property type="match status" value="1"/>
</dbReference>
<comment type="similarity">
    <text evidence="1">Belongs to the glycosyltransferase 2 family. WaaE/KdtX subfamily.</text>
</comment>
<proteinExistence type="inferred from homology"/>
<gene>
    <name evidence="3" type="ORF">C0189_01050</name>
</gene>
<dbReference type="AlphaFoldDB" id="A0A2J6WFJ6"/>
<dbReference type="PANTHER" id="PTHR43630:SF2">
    <property type="entry name" value="GLYCOSYLTRANSFERASE"/>
    <property type="match status" value="1"/>
</dbReference>
<dbReference type="SUPFAM" id="SSF53448">
    <property type="entry name" value="Nucleotide-diphospho-sugar transferases"/>
    <property type="match status" value="1"/>
</dbReference>
<evidence type="ECO:0000313" key="3">
    <source>
        <dbReference type="EMBL" id="PMP68484.1"/>
    </source>
</evidence>
<reference evidence="3 4" key="1">
    <citation type="submission" date="2018-01" db="EMBL/GenBank/DDBJ databases">
        <title>Metagenomic assembled genomes from two thermal pools in the Uzon Caldera, Kamchatka, Russia.</title>
        <authorList>
            <person name="Wilkins L."/>
            <person name="Ettinger C."/>
        </authorList>
    </citation>
    <scope>NUCLEOTIDE SEQUENCE [LARGE SCALE GENOMIC DNA]</scope>
    <source>
        <strain evidence="3">ZAV-07</strain>
    </source>
</reference>
<dbReference type="InterPro" id="IPR001173">
    <property type="entry name" value="Glyco_trans_2-like"/>
</dbReference>
<protein>
    <recommendedName>
        <fullName evidence="2">Glycosyltransferase 2-like domain-containing protein</fullName>
    </recommendedName>
</protein>
<organism evidence="3 4">
    <name type="scientific">Caldisericum exile</name>
    <dbReference type="NCBI Taxonomy" id="693075"/>
    <lineage>
        <taxon>Bacteria</taxon>
        <taxon>Pseudomonadati</taxon>
        <taxon>Caldisericota/Cryosericota group</taxon>
        <taxon>Caldisericota</taxon>
        <taxon>Caldisericia</taxon>
        <taxon>Caldisericales</taxon>
        <taxon>Caldisericaceae</taxon>
        <taxon>Caldisericum</taxon>
    </lineage>
</organism>
<dbReference type="Pfam" id="PF00535">
    <property type="entry name" value="Glycos_transf_2"/>
    <property type="match status" value="1"/>
</dbReference>
<evidence type="ECO:0000256" key="1">
    <source>
        <dbReference type="ARBA" id="ARBA00038494"/>
    </source>
</evidence>
<comment type="caution">
    <text evidence="3">The sequence shown here is derived from an EMBL/GenBank/DDBJ whole genome shotgun (WGS) entry which is preliminary data.</text>
</comment>
<sequence>MDNKTLLKFSIVIPAHNEEKYIEETLKHLKEIGYPNDFYEVVVVENGSSDKTYEIAKKYECENFKVFSIDKKGVSVARNFGAKKIKENSDWLIFLDADTHLKKGFLDDLNDFLIKNSSKNYVVGTTSLLPQKNSLYAKFWFKFYDISHILLHASLSIQIVRKDVFYKVWYDENLQYTEDWKMMKSAEKFGKFFFIWTNKVYTSTRRFDSVGYIKQLMLFIYWGILPERYKRKVNYEVIR</sequence>
<feature type="domain" description="Glycosyltransferase 2-like" evidence="2">
    <location>
        <begin position="10"/>
        <end position="123"/>
    </location>
</feature>
<dbReference type="Gene3D" id="3.90.550.10">
    <property type="entry name" value="Spore Coat Polysaccharide Biosynthesis Protein SpsA, Chain A"/>
    <property type="match status" value="1"/>
</dbReference>
<evidence type="ECO:0000259" key="2">
    <source>
        <dbReference type="Pfam" id="PF00535"/>
    </source>
</evidence>
<dbReference type="CDD" id="cd00761">
    <property type="entry name" value="Glyco_tranf_GTA_type"/>
    <property type="match status" value="1"/>
</dbReference>